<feature type="binding site" evidence="8">
    <location>
        <position position="33"/>
    </location>
    <ligand>
        <name>Zn(2+)</name>
        <dbReference type="ChEBI" id="CHEBI:29105"/>
        <label>2</label>
    </ligand>
</feature>
<keyword evidence="3 8" id="KW-0479">Metal-binding</keyword>
<evidence type="ECO:0000256" key="9">
    <source>
        <dbReference type="RuleBase" id="RU003946"/>
    </source>
</evidence>
<comment type="cofactor">
    <cofactor evidence="8">
        <name>Zn(2+)</name>
        <dbReference type="ChEBI" id="CHEBI:29105"/>
    </cofactor>
    <text evidence="8">Binds 2 Zn(2+) ions.</text>
</comment>
<proteinExistence type="inferred from homology"/>
<dbReference type="InterPro" id="IPR018299">
    <property type="entry name" value="Alkaline_phosphatase_AS"/>
</dbReference>
<evidence type="ECO:0000256" key="4">
    <source>
        <dbReference type="ARBA" id="ARBA00022801"/>
    </source>
</evidence>
<dbReference type="SMART" id="SM00098">
    <property type="entry name" value="alkPPc"/>
    <property type="match status" value="1"/>
</dbReference>
<keyword evidence="6 8" id="KW-0460">Magnesium</keyword>
<dbReference type="Pfam" id="PF00245">
    <property type="entry name" value="Alk_phosphatase"/>
    <property type="match status" value="1"/>
</dbReference>
<feature type="binding site" evidence="8">
    <location>
        <position position="290"/>
    </location>
    <ligand>
        <name>Zn(2+)</name>
        <dbReference type="ChEBI" id="CHEBI:29105"/>
        <label>2</label>
    </ligand>
</feature>
<dbReference type="RefSeq" id="WP_021930383.1">
    <property type="nucleotide sequence ID" value="NZ_AP023322.1"/>
</dbReference>
<evidence type="ECO:0000256" key="2">
    <source>
        <dbReference type="ARBA" id="ARBA00022553"/>
    </source>
</evidence>
<feature type="active site" description="Phosphoserine intermediate" evidence="7">
    <location>
        <position position="75"/>
    </location>
</feature>
<evidence type="ECO:0000256" key="1">
    <source>
        <dbReference type="ARBA" id="ARBA00005984"/>
    </source>
</evidence>
<dbReference type="GO" id="GO:0004035">
    <property type="term" value="F:alkaline phosphatase activity"/>
    <property type="evidence" value="ECO:0007669"/>
    <property type="project" value="TreeGrafter"/>
</dbReference>
<evidence type="ECO:0000256" key="10">
    <source>
        <dbReference type="SAM" id="SignalP"/>
    </source>
</evidence>
<keyword evidence="4" id="KW-0378">Hydrolase</keyword>
<protein>
    <submittedName>
        <fullName evidence="11">Alkaline phosphatase</fullName>
    </submittedName>
</protein>
<evidence type="ECO:0000256" key="6">
    <source>
        <dbReference type="ARBA" id="ARBA00022842"/>
    </source>
</evidence>
<evidence type="ECO:0000256" key="5">
    <source>
        <dbReference type="ARBA" id="ARBA00022833"/>
    </source>
</evidence>
<dbReference type="EMBL" id="AP023322">
    <property type="protein sequence ID" value="BCI61857.1"/>
    <property type="molecule type" value="Genomic_DNA"/>
</dbReference>
<sequence>MKRTFLFVALLLIFSGAALAKKGPKNIIIMIGDGMGINQVQAAYTSNGGYLNMTDRCPYSGLRRTNSASDYITDSAAGGTAIATGVKTKNNMVGMSPDTVPLNSIIRLATLKGLSTGVIATHSVTDATPASFVAHRPHRFMHEEIAADYLASDITLFIGGGRMHFEKRKDGRDISEELRAKGYEIVYSLEEARKTTGDKLGALIAEDAVEPASRRDPDLLADATQLAIDKLSSNKKGFVLMVEGSQIDKGGHKNDQNYMISETLDFDRAVGKALDFAQKDKNTLVLITADHETGGVTVAEGHYGKKKVVVKFNTGWHTASPVPFFAYGPGAELFSGFKDNTASFYLMKDLLKLK</sequence>
<feature type="binding site" evidence="8">
    <location>
        <position position="243"/>
    </location>
    <ligand>
        <name>Mg(2+)</name>
        <dbReference type="ChEBI" id="CHEBI:18420"/>
    </ligand>
</feature>
<dbReference type="InterPro" id="IPR017850">
    <property type="entry name" value="Alkaline_phosphatase_core_sf"/>
</dbReference>
<dbReference type="AlphaFoldDB" id="A0A7G1HW38"/>
<dbReference type="PANTHER" id="PTHR11596:SF5">
    <property type="entry name" value="ALKALINE PHOSPHATASE"/>
    <property type="match status" value="1"/>
</dbReference>
<keyword evidence="5 8" id="KW-0862">Zinc</keyword>
<accession>A0A7G1HW38</accession>
<name>A0A7G1HW38_9BACT</name>
<dbReference type="PROSITE" id="PS00123">
    <property type="entry name" value="ALKALINE_PHOSPHATASE"/>
    <property type="match status" value="1"/>
</dbReference>
<dbReference type="PANTHER" id="PTHR11596">
    <property type="entry name" value="ALKALINE PHOSPHATASE"/>
    <property type="match status" value="1"/>
</dbReference>
<dbReference type="PRINTS" id="PR00113">
    <property type="entry name" value="ALKPHPHTASE"/>
</dbReference>
<reference evidence="12" key="1">
    <citation type="submission" date="2020-07" db="EMBL/GenBank/DDBJ databases">
        <title>Complete genome sequencing of Coprobacter sp. strain 2CBH44.</title>
        <authorList>
            <person name="Sakamoto M."/>
            <person name="Murakami T."/>
            <person name="Mori H."/>
        </authorList>
    </citation>
    <scope>NUCLEOTIDE SEQUENCE [LARGE SCALE GENOMIC DNA]</scope>
    <source>
        <strain evidence="12">2CBH44</strain>
    </source>
</reference>
<gene>
    <name evidence="11" type="ORF">Cop2CBH44_02100</name>
</gene>
<keyword evidence="10" id="KW-0732">Signal</keyword>
<evidence type="ECO:0000256" key="3">
    <source>
        <dbReference type="ARBA" id="ARBA00022723"/>
    </source>
</evidence>
<dbReference type="InterPro" id="IPR001952">
    <property type="entry name" value="Alkaline_phosphatase"/>
</dbReference>
<feature type="binding site" evidence="8">
    <location>
        <position position="252"/>
    </location>
    <ligand>
        <name>Zn(2+)</name>
        <dbReference type="ChEBI" id="CHEBI:29105"/>
        <label>2</label>
    </ligand>
</feature>
<evidence type="ECO:0000256" key="8">
    <source>
        <dbReference type="PIRSR" id="PIRSR601952-2"/>
    </source>
</evidence>
<dbReference type="Gene3D" id="3.40.720.10">
    <property type="entry name" value="Alkaline Phosphatase, subunit A"/>
    <property type="match status" value="1"/>
</dbReference>
<feature type="signal peptide" evidence="10">
    <location>
        <begin position="1"/>
        <end position="20"/>
    </location>
</feature>
<feature type="binding site" evidence="8">
    <location>
        <position position="128"/>
    </location>
    <ligand>
        <name>Mg(2+)</name>
        <dbReference type="ChEBI" id="CHEBI:18420"/>
    </ligand>
</feature>
<comment type="similarity">
    <text evidence="1 9">Belongs to the alkaline phosphatase family.</text>
</comment>
<dbReference type="Proteomes" id="UP000594042">
    <property type="component" value="Chromosome"/>
</dbReference>
<dbReference type="CDD" id="cd16012">
    <property type="entry name" value="ALP"/>
    <property type="match status" value="1"/>
</dbReference>
<comment type="cofactor">
    <cofactor evidence="8">
        <name>Mg(2+)</name>
        <dbReference type="ChEBI" id="CHEBI:18420"/>
    </cofactor>
    <text evidence="8">Binds 1 Mg(2+) ion.</text>
</comment>
<feature type="binding site" evidence="8">
    <location>
        <position position="248"/>
    </location>
    <ligand>
        <name>Zn(2+)</name>
        <dbReference type="ChEBI" id="CHEBI:29105"/>
        <label>2</label>
    </ligand>
</feature>
<feature type="chain" id="PRO_5028813784" evidence="10">
    <location>
        <begin position="21"/>
        <end position="354"/>
    </location>
</feature>
<feature type="binding site" evidence="8">
    <location>
        <position position="126"/>
    </location>
    <ligand>
        <name>Mg(2+)</name>
        <dbReference type="ChEBI" id="CHEBI:18420"/>
    </ligand>
</feature>
<evidence type="ECO:0000313" key="12">
    <source>
        <dbReference type="Proteomes" id="UP000594042"/>
    </source>
</evidence>
<organism evidence="11 12">
    <name type="scientific">Coprobacter secundus subsp. similis</name>
    <dbReference type="NCBI Taxonomy" id="2751153"/>
    <lineage>
        <taxon>Bacteria</taxon>
        <taxon>Pseudomonadati</taxon>
        <taxon>Bacteroidota</taxon>
        <taxon>Bacteroidia</taxon>
        <taxon>Bacteroidales</taxon>
        <taxon>Barnesiellaceae</taxon>
        <taxon>Coprobacter</taxon>
    </lineage>
</organism>
<evidence type="ECO:0000256" key="7">
    <source>
        <dbReference type="PIRSR" id="PIRSR601952-1"/>
    </source>
</evidence>
<evidence type="ECO:0000313" key="11">
    <source>
        <dbReference type="EMBL" id="BCI61857.1"/>
    </source>
</evidence>
<keyword evidence="12" id="KW-1185">Reference proteome</keyword>
<dbReference type="SUPFAM" id="SSF53649">
    <property type="entry name" value="Alkaline phosphatase-like"/>
    <property type="match status" value="1"/>
</dbReference>
<dbReference type="GO" id="GO:0046872">
    <property type="term" value="F:metal ion binding"/>
    <property type="evidence" value="ECO:0007669"/>
    <property type="project" value="UniProtKB-KW"/>
</dbReference>
<keyword evidence="2" id="KW-0597">Phosphoprotein</keyword>
<feature type="binding site" evidence="8">
    <location>
        <position position="291"/>
    </location>
    <ligand>
        <name>Zn(2+)</name>
        <dbReference type="ChEBI" id="CHEBI:29105"/>
        <label>2</label>
    </ligand>
</feature>
<dbReference type="KEGG" id="copr:Cop2CBH44_02100"/>
<feature type="binding site" evidence="8">
    <location>
        <position position="33"/>
    </location>
    <ligand>
        <name>Mg(2+)</name>
        <dbReference type="ChEBI" id="CHEBI:18420"/>
    </ligand>
</feature>